<feature type="transmembrane region" description="Helical" evidence="1">
    <location>
        <begin position="29"/>
        <end position="47"/>
    </location>
</feature>
<dbReference type="EMBL" id="JAGIYQ010000003">
    <property type="protein sequence ID" value="MBP0724535.1"/>
    <property type="molecule type" value="Genomic_DNA"/>
</dbReference>
<reference evidence="2" key="1">
    <citation type="submission" date="2021-04" db="EMBL/GenBank/DDBJ databases">
        <title>Genome seq and assembly of Bacillus sp.</title>
        <authorList>
            <person name="Chhetri G."/>
        </authorList>
    </citation>
    <scope>NUCLEOTIDE SEQUENCE</scope>
    <source>
        <strain evidence="2">RG28</strain>
    </source>
</reference>
<proteinExistence type="predicted"/>
<keyword evidence="1" id="KW-0812">Transmembrane</keyword>
<keyword evidence="1" id="KW-0472">Membrane</keyword>
<dbReference type="Proteomes" id="UP000682134">
    <property type="component" value="Unassembled WGS sequence"/>
</dbReference>
<comment type="caution">
    <text evidence="2">The sequence shown here is derived from an EMBL/GenBank/DDBJ whole genome shotgun (WGS) entry which is preliminary data.</text>
</comment>
<dbReference type="RefSeq" id="WP_209403184.1">
    <property type="nucleotide sequence ID" value="NZ_JAGIYQ010000003.1"/>
</dbReference>
<evidence type="ECO:0000256" key="1">
    <source>
        <dbReference type="SAM" id="Phobius"/>
    </source>
</evidence>
<evidence type="ECO:0000313" key="2">
    <source>
        <dbReference type="EMBL" id="MBP0724535.1"/>
    </source>
</evidence>
<organism evidence="2 3">
    <name type="scientific">Gottfriedia endophytica</name>
    <dbReference type="NCBI Taxonomy" id="2820819"/>
    <lineage>
        <taxon>Bacteria</taxon>
        <taxon>Bacillati</taxon>
        <taxon>Bacillota</taxon>
        <taxon>Bacilli</taxon>
        <taxon>Bacillales</taxon>
        <taxon>Bacillaceae</taxon>
        <taxon>Gottfriedia</taxon>
    </lineage>
</organism>
<keyword evidence="1" id="KW-1133">Transmembrane helix</keyword>
<keyword evidence="3" id="KW-1185">Reference proteome</keyword>
<gene>
    <name evidence="2" type="ORF">J5Y03_04960</name>
</gene>
<feature type="transmembrane region" description="Helical" evidence="1">
    <location>
        <begin position="6"/>
        <end position="22"/>
    </location>
</feature>
<sequence length="107" mass="12091">MKKLIFAVITIGILFGLTWFVADFMHGKMIEYAFIVGLIVTFSIKFFTSSGGFSSDNARLIAQSQTGIKVKDEPTVHIEGKSFSFIVSLLFTIVSLFVTVIYYWKEF</sequence>
<evidence type="ECO:0008006" key="4">
    <source>
        <dbReference type="Google" id="ProtNLM"/>
    </source>
</evidence>
<dbReference type="AlphaFoldDB" id="A0A940SI21"/>
<name>A0A940SI21_9BACI</name>
<accession>A0A940SI21</accession>
<evidence type="ECO:0000313" key="3">
    <source>
        <dbReference type="Proteomes" id="UP000682134"/>
    </source>
</evidence>
<protein>
    <recommendedName>
        <fullName evidence="4">DUF3899 domain-containing protein</fullName>
    </recommendedName>
</protein>
<feature type="transmembrane region" description="Helical" evidence="1">
    <location>
        <begin position="83"/>
        <end position="104"/>
    </location>
</feature>